<dbReference type="Gene3D" id="3.40.50.1110">
    <property type="entry name" value="SGNH hydrolase"/>
    <property type="match status" value="1"/>
</dbReference>
<feature type="chain" id="PRO_5047420010" evidence="2">
    <location>
        <begin position="20"/>
        <end position="372"/>
    </location>
</feature>
<name>A0ABV6FF38_9BURK</name>
<gene>
    <name evidence="3" type="ORF">ACFFJK_08580</name>
</gene>
<evidence type="ECO:0000256" key="2">
    <source>
        <dbReference type="SAM" id="SignalP"/>
    </source>
</evidence>
<dbReference type="GO" id="GO:0016787">
    <property type="term" value="F:hydrolase activity"/>
    <property type="evidence" value="ECO:0007669"/>
    <property type="project" value="UniProtKB-KW"/>
</dbReference>
<dbReference type="PANTHER" id="PTHR45648">
    <property type="entry name" value="GDSL LIPASE/ACYLHYDROLASE FAMILY PROTEIN (AFU_ORTHOLOGUE AFUA_4G14700)"/>
    <property type="match status" value="1"/>
</dbReference>
<dbReference type="SUPFAM" id="SSF52266">
    <property type="entry name" value="SGNH hydrolase"/>
    <property type="match status" value="1"/>
</dbReference>
<dbReference type="Proteomes" id="UP001589773">
    <property type="component" value="Unassembled WGS sequence"/>
</dbReference>
<comment type="caution">
    <text evidence="3">The sequence shown here is derived from an EMBL/GenBank/DDBJ whole genome shotgun (WGS) entry which is preliminary data.</text>
</comment>
<keyword evidence="1 3" id="KW-0378">Hydrolase</keyword>
<dbReference type="PANTHER" id="PTHR45648:SF22">
    <property type="entry name" value="GDSL LIPASE_ACYLHYDROLASE FAMILY PROTEIN (AFU_ORTHOLOGUE AFUA_4G14700)"/>
    <property type="match status" value="1"/>
</dbReference>
<dbReference type="RefSeq" id="WP_379678768.1">
    <property type="nucleotide sequence ID" value="NZ_JBHLWP010000009.1"/>
</dbReference>
<feature type="signal peptide" evidence="2">
    <location>
        <begin position="1"/>
        <end position="19"/>
    </location>
</feature>
<evidence type="ECO:0000313" key="4">
    <source>
        <dbReference type="Proteomes" id="UP001589773"/>
    </source>
</evidence>
<proteinExistence type="predicted"/>
<dbReference type="EMBL" id="JBHLWP010000009">
    <property type="protein sequence ID" value="MFC0251942.1"/>
    <property type="molecule type" value="Genomic_DNA"/>
</dbReference>
<reference evidence="3 4" key="1">
    <citation type="submission" date="2024-09" db="EMBL/GenBank/DDBJ databases">
        <authorList>
            <person name="Sun Q."/>
            <person name="Mori K."/>
        </authorList>
    </citation>
    <scope>NUCLEOTIDE SEQUENCE [LARGE SCALE GENOMIC DNA]</scope>
    <source>
        <strain evidence="3 4">CCM 7792</strain>
    </source>
</reference>
<evidence type="ECO:0000256" key="1">
    <source>
        <dbReference type="ARBA" id="ARBA00022801"/>
    </source>
</evidence>
<dbReference type="CDD" id="cd01847">
    <property type="entry name" value="Triacylglycerol_lipase_like"/>
    <property type="match status" value="1"/>
</dbReference>
<keyword evidence="2" id="KW-0732">Signal</keyword>
<dbReference type="PROSITE" id="PS51257">
    <property type="entry name" value="PROKAR_LIPOPROTEIN"/>
    <property type="match status" value="1"/>
</dbReference>
<dbReference type="InterPro" id="IPR051058">
    <property type="entry name" value="GDSL_Est/Lipase"/>
</dbReference>
<evidence type="ECO:0000313" key="3">
    <source>
        <dbReference type="EMBL" id="MFC0251942.1"/>
    </source>
</evidence>
<organism evidence="3 4">
    <name type="scientific">Massilia consociata</name>
    <dbReference type="NCBI Taxonomy" id="760117"/>
    <lineage>
        <taxon>Bacteria</taxon>
        <taxon>Pseudomonadati</taxon>
        <taxon>Pseudomonadota</taxon>
        <taxon>Betaproteobacteria</taxon>
        <taxon>Burkholderiales</taxon>
        <taxon>Oxalobacteraceae</taxon>
        <taxon>Telluria group</taxon>
        <taxon>Massilia</taxon>
    </lineage>
</organism>
<dbReference type="InterPro" id="IPR001087">
    <property type="entry name" value="GDSL"/>
</dbReference>
<accession>A0ABV6FF38</accession>
<sequence length="372" mass="37837">MNMKKFALVLLTAALVSCGGGDNGPAPGSEDFTTRFSAQVSFGDSLADVGTYAVGAVAALGGGRFTINGDNTARSPDLTGRNFTELLAAQFRLPAPCPAQTGLQGDPARNLRVAVTNHAGCFGYAQGGARVSTPAGAGNGRDDASIGLLMLPVTAQVGNHLAVSGDRFQGSEIVFVTAGSNDVLAELEALAAGAAAAGSAEAASSYLLANAPLAIARVARAAEELSVLVRTQVVGKGANHVVVNNVPDIAATPLGQGQSASLRQLLTTMVTTFNNQLSAGLAGEDKVLLVDLYTLTREQAANPAAYGLANTTTPACLQNAFGGSALACNGGNIVPAPDVGRYMFADSLHPTPYTQALAVRHILAQMMIKGWI</sequence>
<protein>
    <submittedName>
        <fullName evidence="3">SGNH/GDSL hydrolase family protein</fullName>
    </submittedName>
</protein>
<dbReference type="InterPro" id="IPR036514">
    <property type="entry name" value="SGNH_hydro_sf"/>
</dbReference>
<keyword evidence="4" id="KW-1185">Reference proteome</keyword>
<dbReference type="Pfam" id="PF00657">
    <property type="entry name" value="Lipase_GDSL"/>
    <property type="match status" value="1"/>
</dbReference>